<organism evidence="2 3">
    <name type="scientific">Brassica cretica</name>
    <name type="common">Mustard</name>
    <dbReference type="NCBI Taxonomy" id="69181"/>
    <lineage>
        <taxon>Eukaryota</taxon>
        <taxon>Viridiplantae</taxon>
        <taxon>Streptophyta</taxon>
        <taxon>Embryophyta</taxon>
        <taxon>Tracheophyta</taxon>
        <taxon>Spermatophyta</taxon>
        <taxon>Magnoliopsida</taxon>
        <taxon>eudicotyledons</taxon>
        <taxon>Gunneridae</taxon>
        <taxon>Pentapetalae</taxon>
        <taxon>rosids</taxon>
        <taxon>malvids</taxon>
        <taxon>Brassicales</taxon>
        <taxon>Brassicaceae</taxon>
        <taxon>Brassiceae</taxon>
        <taxon>Brassica</taxon>
    </lineage>
</organism>
<reference evidence="2" key="1">
    <citation type="submission" date="2019-12" db="EMBL/GenBank/DDBJ databases">
        <title>Genome sequencing and annotation of Brassica cretica.</title>
        <authorList>
            <person name="Studholme D.J."/>
            <person name="Sarris P.F."/>
        </authorList>
    </citation>
    <scope>NUCLEOTIDE SEQUENCE</scope>
    <source>
        <strain evidence="2">PFS-001/15</strain>
        <tissue evidence="2">Leaf</tissue>
    </source>
</reference>
<evidence type="ECO:0000313" key="2">
    <source>
        <dbReference type="EMBL" id="KAF2558715.1"/>
    </source>
</evidence>
<evidence type="ECO:0000256" key="1">
    <source>
        <dbReference type="SAM" id="MobiDB-lite"/>
    </source>
</evidence>
<name>A0A8S9HJY5_BRACR</name>
<protein>
    <submittedName>
        <fullName evidence="2">Uncharacterized protein</fullName>
    </submittedName>
</protein>
<accession>A0A8S9HJY5</accession>
<feature type="region of interest" description="Disordered" evidence="1">
    <location>
        <begin position="140"/>
        <end position="185"/>
    </location>
</feature>
<proteinExistence type="predicted"/>
<dbReference type="Proteomes" id="UP000712281">
    <property type="component" value="Unassembled WGS sequence"/>
</dbReference>
<dbReference type="EMBL" id="QGKW02001940">
    <property type="protein sequence ID" value="KAF2558715.1"/>
    <property type="molecule type" value="Genomic_DNA"/>
</dbReference>
<evidence type="ECO:0000313" key="3">
    <source>
        <dbReference type="Proteomes" id="UP000712281"/>
    </source>
</evidence>
<feature type="region of interest" description="Disordered" evidence="1">
    <location>
        <begin position="67"/>
        <end position="94"/>
    </location>
</feature>
<sequence>MQTRVVNYEAKEIDEMFPKWDNDESDVVVENLVKFMFAAKGKLKWTQECWPVQGAEKWTNPVYVKQESPQPTVNEEKRAPKKARTESPAADRNGITRVEIEQLFKDMTEVMTVGFGQCVKEVKLLGGRMEALEKKVRINQKGTDSNELQVPLSDTGKDMKEPGSESVNGEKGGRENNVHAANTEPSVVIMDKTKSTKSDLEREEERRVSKKDIANRSFQPRTLVMDMIHLHPVDKKNAKVLLDLLKKDPLCKSPKHYSDHKTSGRLHEVFGKTFDFMKTSGRLQEHMDGFMNLLRLRYSEHPEHFRSDRLCLLDSNFGMMWIDKYGEFKSSELGINGLGRRLPPGAFDHYAGLVPEYRHSNRTWGNEVDDIYAPVRRTLWILHILIKFRTCLSLVM</sequence>
<comment type="caution">
    <text evidence="2">The sequence shown here is derived from an EMBL/GenBank/DDBJ whole genome shotgun (WGS) entry which is preliminary data.</text>
</comment>
<gene>
    <name evidence="2" type="ORF">F2Q68_00016088</name>
</gene>
<dbReference type="AlphaFoldDB" id="A0A8S9HJY5"/>